<organism evidence="1 2">
    <name type="scientific">Moraxella macacae 0408225</name>
    <dbReference type="NCBI Taxonomy" id="1230338"/>
    <lineage>
        <taxon>Bacteria</taxon>
        <taxon>Pseudomonadati</taxon>
        <taxon>Pseudomonadota</taxon>
        <taxon>Gammaproteobacteria</taxon>
        <taxon>Moraxellales</taxon>
        <taxon>Moraxellaceae</taxon>
        <taxon>Moraxella</taxon>
    </lineage>
</organism>
<dbReference type="AlphaFoldDB" id="L2F9R3"/>
<keyword evidence="2" id="KW-1185">Reference proteome</keyword>
<name>L2F9R3_9GAMM</name>
<evidence type="ECO:0000313" key="2">
    <source>
        <dbReference type="Proteomes" id="UP000023795"/>
    </source>
</evidence>
<dbReference type="Proteomes" id="UP000023795">
    <property type="component" value="Unassembled WGS sequence"/>
</dbReference>
<dbReference type="eggNOG" id="COG4222">
    <property type="taxonomic scope" value="Bacteria"/>
</dbReference>
<dbReference type="EMBL" id="ANIN01000001">
    <property type="protein sequence ID" value="ELA09208.1"/>
    <property type="molecule type" value="Genomic_DNA"/>
</dbReference>
<reference evidence="1 2" key="1">
    <citation type="journal article" date="2013" name="Genome Announc.">
        <title>Genome Sequence of Moraxella macacae 0408225, a Novel Bacterial Species Isolated from a Cynomolgus Macaque with Epistaxis.</title>
        <authorList>
            <person name="Ladner J.T."/>
            <person name="Whitehouse C.A."/>
            <person name="Koroleva G.I."/>
            <person name="Palacios G.F."/>
        </authorList>
    </citation>
    <scope>NUCLEOTIDE SEQUENCE [LARGE SCALE GENOMIC DNA]</scope>
    <source>
        <strain evidence="1 2">0408225</strain>
    </source>
</reference>
<dbReference type="OrthoDB" id="384721at2"/>
<gene>
    <name evidence="1" type="ORF">MOMA_02345</name>
</gene>
<protein>
    <submittedName>
        <fullName evidence="1">Uncharacterized protein</fullName>
    </submittedName>
</protein>
<evidence type="ECO:0000313" key="1">
    <source>
        <dbReference type="EMBL" id="ELA09208.1"/>
    </source>
</evidence>
<dbReference type="RefSeq" id="WP_009767028.1">
    <property type="nucleotide sequence ID" value="NZ_ANIN01000001.1"/>
</dbReference>
<sequence>MDSAVEGLEVLQKGKSLGKTNAKGEFNYNTADGKVTFKLGELALGETEPKSIITPTDLTKKEAESTRILQILQSADTDNNPDNGIKIEEKVAKRFKPDDLKDLVQQSKDNEFEQKLKTRLDTNQYVQTKEKAQEHFYETLQSEQVAHASENIKLADKFVGSWEQGCDHGGKEVFQLVKSPSAPNTLVSTGRVLTKRYQNKNCTGNYTESSYNGSQTEVIRIVGDYYNDNNKQVIRVYSQEHQAPRELVWVDDNKYRDEVDNITFTRVF</sequence>
<dbReference type="PATRIC" id="fig|1230338.3.peg.512"/>
<proteinExistence type="predicted"/>
<comment type="caution">
    <text evidence="1">The sequence shown here is derived from an EMBL/GenBank/DDBJ whole genome shotgun (WGS) entry which is preliminary data.</text>
</comment>
<accession>L2F9R3</accession>